<dbReference type="Proteomes" id="UP000601435">
    <property type="component" value="Unassembled WGS sequence"/>
</dbReference>
<evidence type="ECO:0000313" key="1">
    <source>
        <dbReference type="EMBL" id="CAE7210013.1"/>
    </source>
</evidence>
<dbReference type="AlphaFoldDB" id="A0A812JVW3"/>
<evidence type="ECO:0000313" key="2">
    <source>
        <dbReference type="Proteomes" id="UP000601435"/>
    </source>
</evidence>
<proteinExistence type="predicted"/>
<name>A0A812JVW3_9DINO</name>
<keyword evidence="2" id="KW-1185">Reference proteome</keyword>
<dbReference type="OrthoDB" id="9986861at2759"/>
<sequence>MATLKRALIVGLGKLNPKVKEQMSAWVKPEHLAYLGSLTDEQLQKDLASMKVSLESEGIKLESVLLEGEIDDAGIQRSCSQLRQHLRQADAYDVVVLGAGIRGPLENLALFESLINVTHRDAPSSRIAFNTYPLDTADAIKRVLQAKEE</sequence>
<gene>
    <name evidence="1" type="ORF">SNEC2469_LOCUS2067</name>
</gene>
<accession>A0A812JVW3</accession>
<comment type="caution">
    <text evidence="1">The sequence shown here is derived from an EMBL/GenBank/DDBJ whole genome shotgun (WGS) entry which is preliminary data.</text>
</comment>
<reference evidence="1" key="1">
    <citation type="submission" date="2021-02" db="EMBL/GenBank/DDBJ databases">
        <authorList>
            <person name="Dougan E. K."/>
            <person name="Rhodes N."/>
            <person name="Thang M."/>
            <person name="Chan C."/>
        </authorList>
    </citation>
    <scope>NUCLEOTIDE SEQUENCE</scope>
</reference>
<protein>
    <submittedName>
        <fullName evidence="1">Uncharacterized protein</fullName>
    </submittedName>
</protein>
<dbReference type="EMBL" id="CAJNJA010006414">
    <property type="protein sequence ID" value="CAE7210013.1"/>
    <property type="molecule type" value="Genomic_DNA"/>
</dbReference>
<organism evidence="1 2">
    <name type="scientific">Symbiodinium necroappetens</name>
    <dbReference type="NCBI Taxonomy" id="1628268"/>
    <lineage>
        <taxon>Eukaryota</taxon>
        <taxon>Sar</taxon>
        <taxon>Alveolata</taxon>
        <taxon>Dinophyceae</taxon>
        <taxon>Suessiales</taxon>
        <taxon>Symbiodiniaceae</taxon>
        <taxon>Symbiodinium</taxon>
    </lineage>
</organism>